<feature type="transmembrane region" description="Helical" evidence="1">
    <location>
        <begin position="211"/>
        <end position="231"/>
    </location>
</feature>
<feature type="transmembrane region" description="Helical" evidence="1">
    <location>
        <begin position="20"/>
        <end position="40"/>
    </location>
</feature>
<dbReference type="Proteomes" id="UP001152799">
    <property type="component" value="Chromosome 5"/>
</dbReference>
<gene>
    <name evidence="2" type="ORF">CEUTPL_LOCUS9270</name>
</gene>
<feature type="transmembrane region" description="Helical" evidence="1">
    <location>
        <begin position="89"/>
        <end position="116"/>
    </location>
</feature>
<feature type="transmembrane region" description="Helical" evidence="1">
    <location>
        <begin position="60"/>
        <end position="82"/>
    </location>
</feature>
<dbReference type="Gene3D" id="1.10.1450.10">
    <property type="entry name" value="Tetraspanin"/>
    <property type="match status" value="1"/>
</dbReference>
<evidence type="ECO:0000256" key="1">
    <source>
        <dbReference type="SAM" id="Phobius"/>
    </source>
</evidence>
<dbReference type="GO" id="GO:0016020">
    <property type="term" value="C:membrane"/>
    <property type="evidence" value="ECO:0007669"/>
    <property type="project" value="InterPro"/>
</dbReference>
<dbReference type="InterPro" id="IPR008952">
    <property type="entry name" value="Tetraspanin_EC2_sf"/>
</dbReference>
<keyword evidence="1" id="KW-1133">Transmembrane helix</keyword>
<evidence type="ECO:0008006" key="4">
    <source>
        <dbReference type="Google" id="ProtNLM"/>
    </source>
</evidence>
<name>A0A9N9MWJ2_9CUCU</name>
<keyword evidence="1" id="KW-0812">Transmembrane</keyword>
<protein>
    <recommendedName>
        <fullName evidence="4">Tetraspanin</fullName>
    </recommendedName>
</protein>
<dbReference type="EMBL" id="OU892281">
    <property type="protein sequence ID" value="CAG9768747.1"/>
    <property type="molecule type" value="Genomic_DNA"/>
</dbReference>
<dbReference type="SUPFAM" id="SSF48652">
    <property type="entry name" value="Tetraspanin"/>
    <property type="match status" value="1"/>
</dbReference>
<sequence length="236" mass="26541">MLQTKNMTAEQRRNRKLKIFKSVMTVSCALIFCCGIFQSVELLTFCGRDFRTTIAFDSRYEQLCMTITEILLAIAGVFGIYWRKAGPVYIVAVSFLLCTTMVFHLVDFVMGIISMYDKDGKMEDSGQFLQKLIVSYKDGDMLSIHKLNGLQICKECCGIKGPEDKAIHSDDTGNGLIRSCCPDDKAATCTLQNAYTVGCANKLMEDEGRLLTFQAISVFTILCEFFTYQALLRCFV</sequence>
<evidence type="ECO:0000313" key="2">
    <source>
        <dbReference type="EMBL" id="CAG9768747.1"/>
    </source>
</evidence>
<organism evidence="2 3">
    <name type="scientific">Ceutorhynchus assimilis</name>
    <name type="common">cabbage seed weevil</name>
    <dbReference type="NCBI Taxonomy" id="467358"/>
    <lineage>
        <taxon>Eukaryota</taxon>
        <taxon>Metazoa</taxon>
        <taxon>Ecdysozoa</taxon>
        <taxon>Arthropoda</taxon>
        <taxon>Hexapoda</taxon>
        <taxon>Insecta</taxon>
        <taxon>Pterygota</taxon>
        <taxon>Neoptera</taxon>
        <taxon>Endopterygota</taxon>
        <taxon>Coleoptera</taxon>
        <taxon>Polyphaga</taxon>
        <taxon>Cucujiformia</taxon>
        <taxon>Curculionidae</taxon>
        <taxon>Ceutorhynchinae</taxon>
        <taxon>Ceutorhynchus</taxon>
    </lineage>
</organism>
<reference evidence="2" key="1">
    <citation type="submission" date="2022-01" db="EMBL/GenBank/DDBJ databases">
        <authorList>
            <person name="King R."/>
        </authorList>
    </citation>
    <scope>NUCLEOTIDE SEQUENCE</scope>
</reference>
<dbReference type="AlphaFoldDB" id="A0A9N9MWJ2"/>
<proteinExistence type="predicted"/>
<dbReference type="OrthoDB" id="6797647at2759"/>
<evidence type="ECO:0000313" key="3">
    <source>
        <dbReference type="Proteomes" id="UP001152799"/>
    </source>
</evidence>
<accession>A0A9N9MWJ2</accession>
<keyword evidence="3" id="KW-1185">Reference proteome</keyword>
<keyword evidence="1" id="KW-0472">Membrane</keyword>